<organism evidence="2 3">
    <name type="scientific">Rhodococcus rhodochrous J45</name>
    <dbReference type="NCBI Taxonomy" id="935266"/>
    <lineage>
        <taxon>Bacteria</taxon>
        <taxon>Bacillati</taxon>
        <taxon>Actinomycetota</taxon>
        <taxon>Actinomycetes</taxon>
        <taxon>Mycobacteriales</taxon>
        <taxon>Nocardiaceae</taxon>
        <taxon>Rhodococcus</taxon>
    </lineage>
</organism>
<dbReference type="EMBL" id="VLJT01000060">
    <property type="protein sequence ID" value="TWH09344.1"/>
    <property type="molecule type" value="Genomic_DNA"/>
</dbReference>
<protein>
    <submittedName>
        <fullName evidence="2">Carboxymethylenebutenolidase</fullName>
    </submittedName>
</protein>
<evidence type="ECO:0000313" key="2">
    <source>
        <dbReference type="EMBL" id="TWH09344.1"/>
    </source>
</evidence>
<dbReference type="AlphaFoldDB" id="A0A562DII5"/>
<proteinExistence type="predicted"/>
<dbReference type="SUPFAM" id="SSF54427">
    <property type="entry name" value="NTF2-like"/>
    <property type="match status" value="1"/>
</dbReference>
<dbReference type="SUPFAM" id="SSF53474">
    <property type="entry name" value="alpha/beta-Hydrolases"/>
    <property type="match status" value="1"/>
</dbReference>
<dbReference type="RefSeq" id="WP_145693097.1">
    <property type="nucleotide sequence ID" value="NZ_VLJT01000060.1"/>
</dbReference>
<dbReference type="Gene3D" id="3.40.50.1820">
    <property type="entry name" value="alpha/beta hydrolase"/>
    <property type="match status" value="1"/>
</dbReference>
<dbReference type="InterPro" id="IPR032710">
    <property type="entry name" value="NTF2-like_dom_sf"/>
</dbReference>
<accession>A0A562DII5</accession>
<dbReference type="Proteomes" id="UP000317573">
    <property type="component" value="Unassembled WGS sequence"/>
</dbReference>
<evidence type="ECO:0000259" key="1">
    <source>
        <dbReference type="Pfam" id="PF01738"/>
    </source>
</evidence>
<name>A0A562DII5_RHORH</name>
<dbReference type="InterPro" id="IPR002925">
    <property type="entry name" value="Dienelactn_hydro"/>
</dbReference>
<sequence>MGKYIDIVKASGETFAAYLAEPEQGSGPGLVLLQEIFGVNDYMRETAELYAREGYVVLVPDLFWRSEQRVELGYDDDGVARGLQLRDALDNDTAIDDIADTVRTLRAFDNQAGGVGIVGYCMGGLLSYLSAVRLDIDCAVSYYGVGVHEHLDEAKNLQVPTAFHLAELDAFCPEPARTAIRAAFTDNDLVQIYDYDGVDHAFGTTGRDVFDPVAADLAYARTLAVLRNTIGPRYDLNAIWDDHVYHEFVTRDVPATMATMIDEPYVNHIPTLTGGVGQKDLSRFYAYHFVPTNPSDLKSITLSRTVGANRIVEEQLLCFTHDREMDWLLPGIPPTGKYVEIPLVAIVTIEGDKLCNEHIYWDQASVLVQIGLLEPTGLPVAGIEQARKLVDKTLPSNEMMAKWSTSEGKPIS</sequence>
<dbReference type="Pfam" id="PF01738">
    <property type="entry name" value="DLH"/>
    <property type="match status" value="1"/>
</dbReference>
<dbReference type="GO" id="GO:0016787">
    <property type="term" value="F:hydrolase activity"/>
    <property type="evidence" value="ECO:0007669"/>
    <property type="project" value="InterPro"/>
</dbReference>
<feature type="domain" description="Dienelactone hydrolase" evidence="1">
    <location>
        <begin position="15"/>
        <end position="228"/>
    </location>
</feature>
<reference evidence="2 3" key="1">
    <citation type="submission" date="2019-07" db="EMBL/GenBank/DDBJ databases">
        <title>Genome sequencing of lignin-degrading bacterial isolates.</title>
        <authorList>
            <person name="Gladden J."/>
        </authorList>
    </citation>
    <scope>NUCLEOTIDE SEQUENCE [LARGE SCALE GENOMIC DNA]</scope>
    <source>
        <strain evidence="2 3">J45</strain>
    </source>
</reference>
<comment type="caution">
    <text evidence="2">The sequence shown here is derived from an EMBL/GenBank/DDBJ whole genome shotgun (WGS) entry which is preliminary data.</text>
</comment>
<gene>
    <name evidence="2" type="ORF">L618_005900000020</name>
</gene>
<dbReference type="PANTHER" id="PTHR46623:SF6">
    <property type="entry name" value="ALPHA_BETA-HYDROLASES SUPERFAMILY PROTEIN"/>
    <property type="match status" value="1"/>
</dbReference>
<dbReference type="InterPro" id="IPR029058">
    <property type="entry name" value="AB_hydrolase_fold"/>
</dbReference>
<evidence type="ECO:0000313" key="3">
    <source>
        <dbReference type="Proteomes" id="UP000317573"/>
    </source>
</evidence>
<dbReference type="InterPro" id="IPR051049">
    <property type="entry name" value="Dienelactone_hydrolase-like"/>
</dbReference>
<dbReference type="PANTHER" id="PTHR46623">
    <property type="entry name" value="CARBOXYMETHYLENEBUTENOLIDASE-RELATED"/>
    <property type="match status" value="1"/>
</dbReference>
<dbReference type="Gene3D" id="3.10.450.50">
    <property type="match status" value="1"/>
</dbReference>